<evidence type="ECO:0000256" key="3">
    <source>
        <dbReference type="ARBA" id="ARBA00023002"/>
    </source>
</evidence>
<name>A0ABR1TAW4_9PEZI</name>
<dbReference type="SUPFAM" id="SSF51735">
    <property type="entry name" value="NAD(P)-binding Rossmann-fold domains"/>
    <property type="match status" value="1"/>
</dbReference>
<evidence type="ECO:0000313" key="5">
    <source>
        <dbReference type="EMBL" id="KAK8043749.1"/>
    </source>
</evidence>
<keyword evidence="6" id="KW-1185">Reference proteome</keyword>
<gene>
    <name evidence="5" type="ORF">PG994_012587</name>
</gene>
<dbReference type="CDD" id="cd05233">
    <property type="entry name" value="SDR_c"/>
    <property type="match status" value="1"/>
</dbReference>
<sequence length="269" mass="27693">MASQSLQNTTVLVTGAAGGLGKAIAAAYLDAGANVAICDIHEARLAETRAQFEGTGRFLALTTDITSEEAVDHLVAETVARFGRLDILVNNAGMMDGFDPVGDLSKANWDRVLGVNLTGSFLCMKAAVRAFQAQPPPTKTSSDNKFRGLVIQIGSNASTMGTQSGAAYTVSKHGVAALVKSTAGFYGDAGIYAVALMIGAMQTNIGEGLAVLGGFNQAAYARSSAATADGESVADTADVARYCVFLADARIAAGVNGSAITFNKNWPKQ</sequence>
<evidence type="ECO:0000313" key="6">
    <source>
        <dbReference type="Proteomes" id="UP001480595"/>
    </source>
</evidence>
<dbReference type="Pfam" id="PF00106">
    <property type="entry name" value="adh_short"/>
    <property type="match status" value="1"/>
</dbReference>
<dbReference type="PROSITE" id="PS00061">
    <property type="entry name" value="ADH_SHORT"/>
    <property type="match status" value="1"/>
</dbReference>
<dbReference type="EMBL" id="JAQQWL010000012">
    <property type="protein sequence ID" value="KAK8043749.1"/>
    <property type="molecule type" value="Genomic_DNA"/>
</dbReference>
<dbReference type="GeneID" id="92097059"/>
<dbReference type="PRINTS" id="PR00080">
    <property type="entry name" value="SDRFAMILY"/>
</dbReference>
<evidence type="ECO:0000256" key="1">
    <source>
        <dbReference type="ARBA" id="ARBA00006484"/>
    </source>
</evidence>
<dbReference type="PANTHER" id="PTHR24321">
    <property type="entry name" value="DEHYDROGENASES, SHORT CHAIN"/>
    <property type="match status" value="1"/>
</dbReference>
<dbReference type="Gene3D" id="3.40.50.720">
    <property type="entry name" value="NAD(P)-binding Rossmann-like Domain"/>
    <property type="match status" value="1"/>
</dbReference>
<proteinExistence type="inferred from homology"/>
<evidence type="ECO:0000256" key="2">
    <source>
        <dbReference type="ARBA" id="ARBA00022857"/>
    </source>
</evidence>
<comment type="caution">
    <text evidence="5">The sequence shown here is derived from an EMBL/GenBank/DDBJ whole genome shotgun (WGS) entry which is preliminary data.</text>
</comment>
<evidence type="ECO:0000256" key="4">
    <source>
        <dbReference type="RuleBase" id="RU000363"/>
    </source>
</evidence>
<dbReference type="InterPro" id="IPR002347">
    <property type="entry name" value="SDR_fam"/>
</dbReference>
<reference evidence="5 6" key="1">
    <citation type="submission" date="2023-01" db="EMBL/GenBank/DDBJ databases">
        <title>Analysis of 21 Apiospora genomes using comparative genomics revels a genus with tremendous synthesis potential of carbohydrate active enzymes and secondary metabolites.</title>
        <authorList>
            <person name="Sorensen T."/>
        </authorList>
    </citation>
    <scope>NUCLEOTIDE SEQUENCE [LARGE SCALE GENOMIC DNA]</scope>
    <source>
        <strain evidence="5 6">CBS 135458</strain>
    </source>
</reference>
<comment type="similarity">
    <text evidence="1 4">Belongs to the short-chain dehydrogenases/reductases (SDR) family.</text>
</comment>
<protein>
    <submittedName>
        <fullName evidence="5">Short chain dehydrogenase</fullName>
    </submittedName>
</protein>
<keyword evidence="3" id="KW-0560">Oxidoreductase</keyword>
<dbReference type="InterPro" id="IPR020904">
    <property type="entry name" value="Sc_DH/Rdtase_CS"/>
</dbReference>
<keyword evidence="2" id="KW-0521">NADP</keyword>
<dbReference type="RefSeq" id="XP_066710144.1">
    <property type="nucleotide sequence ID" value="XM_066863996.1"/>
</dbReference>
<accession>A0ABR1TAW4</accession>
<dbReference type="PANTHER" id="PTHR24321:SF8">
    <property type="entry name" value="ESTRADIOL 17-BETA-DEHYDROGENASE 8-RELATED"/>
    <property type="match status" value="1"/>
</dbReference>
<dbReference type="PRINTS" id="PR00081">
    <property type="entry name" value="GDHRDH"/>
</dbReference>
<organism evidence="5 6">
    <name type="scientific">Apiospora phragmitis</name>
    <dbReference type="NCBI Taxonomy" id="2905665"/>
    <lineage>
        <taxon>Eukaryota</taxon>
        <taxon>Fungi</taxon>
        <taxon>Dikarya</taxon>
        <taxon>Ascomycota</taxon>
        <taxon>Pezizomycotina</taxon>
        <taxon>Sordariomycetes</taxon>
        <taxon>Xylariomycetidae</taxon>
        <taxon>Amphisphaeriales</taxon>
        <taxon>Apiosporaceae</taxon>
        <taxon>Apiospora</taxon>
    </lineage>
</organism>
<dbReference type="InterPro" id="IPR036291">
    <property type="entry name" value="NAD(P)-bd_dom_sf"/>
</dbReference>
<dbReference type="Proteomes" id="UP001480595">
    <property type="component" value="Unassembled WGS sequence"/>
</dbReference>